<dbReference type="AlphaFoldDB" id="U2ILM1"/>
<keyword evidence="1" id="KW-0472">Membrane</keyword>
<protein>
    <submittedName>
        <fullName evidence="2">Uncharacterized protein</fullName>
    </submittedName>
</protein>
<feature type="transmembrane region" description="Helical" evidence="1">
    <location>
        <begin position="7"/>
        <end position="23"/>
    </location>
</feature>
<gene>
    <name evidence="2" type="ORF">HMPREF1557_01423</name>
</gene>
<dbReference type="HOGENOM" id="CLU_3123402_0_0_9"/>
<feature type="transmembrane region" description="Helical" evidence="1">
    <location>
        <begin position="29"/>
        <end position="46"/>
    </location>
</feature>
<dbReference type="EMBL" id="AWVA01000086">
    <property type="protein sequence ID" value="ERJ74791.1"/>
    <property type="molecule type" value="Genomic_DNA"/>
</dbReference>
<dbReference type="Proteomes" id="UP000016617">
    <property type="component" value="Unassembled WGS sequence"/>
</dbReference>
<keyword evidence="1" id="KW-1133">Transmembrane helix</keyword>
<keyword evidence="1" id="KW-0812">Transmembrane</keyword>
<evidence type="ECO:0000313" key="2">
    <source>
        <dbReference type="EMBL" id="ERJ74791.1"/>
    </source>
</evidence>
<accession>U2ILM1</accession>
<organism evidence="2 3">
    <name type="scientific">Streptococcus sobrinus W1703</name>
    <dbReference type="NCBI Taxonomy" id="1227275"/>
    <lineage>
        <taxon>Bacteria</taxon>
        <taxon>Bacillati</taxon>
        <taxon>Bacillota</taxon>
        <taxon>Bacilli</taxon>
        <taxon>Lactobacillales</taxon>
        <taxon>Streptococcaceae</taxon>
        <taxon>Streptococcus</taxon>
    </lineage>
</organism>
<comment type="caution">
    <text evidence="2">The sequence shown here is derived from an EMBL/GenBank/DDBJ whole genome shotgun (WGS) entry which is preliminary data.</text>
</comment>
<proteinExistence type="predicted"/>
<sequence>MRNNKLVALGLLPLSFVFVWLLWPISKIVAVLGFIMIIIANILVYFSDKK</sequence>
<evidence type="ECO:0000256" key="1">
    <source>
        <dbReference type="SAM" id="Phobius"/>
    </source>
</evidence>
<reference evidence="2 3" key="1">
    <citation type="submission" date="2013-06" db="EMBL/GenBank/DDBJ databases">
        <authorList>
            <person name="Weinstock G."/>
            <person name="Sodergren E."/>
            <person name="Lobos E.A."/>
            <person name="Fulton L."/>
            <person name="Fulton R."/>
            <person name="Courtney L."/>
            <person name="Fronick C."/>
            <person name="O'Laughlin M."/>
            <person name="Godfrey J."/>
            <person name="Wilson R.M."/>
            <person name="Miner T."/>
            <person name="Farmer C."/>
            <person name="Delehaunty K."/>
            <person name="Cordes M."/>
            <person name="Minx P."/>
            <person name="Tomlinson C."/>
            <person name="Chen J."/>
            <person name="Wollam A."/>
            <person name="Pepin K.H."/>
            <person name="Bhonagiri V."/>
            <person name="Zhang X."/>
            <person name="Warren W."/>
            <person name="Mitreva M."/>
            <person name="Mardis E.R."/>
            <person name="Wilson R.K."/>
        </authorList>
    </citation>
    <scope>NUCLEOTIDE SEQUENCE [LARGE SCALE GENOMIC DNA]</scope>
    <source>
        <strain evidence="2 3">W1703</strain>
    </source>
</reference>
<evidence type="ECO:0000313" key="3">
    <source>
        <dbReference type="Proteomes" id="UP000016617"/>
    </source>
</evidence>
<name>U2ILM1_9STRE</name>